<dbReference type="SUPFAM" id="SSF57997">
    <property type="entry name" value="Tropomyosin"/>
    <property type="match status" value="1"/>
</dbReference>
<dbReference type="OrthoDB" id="9816309at2"/>
<evidence type="ECO:0000256" key="1">
    <source>
        <dbReference type="ARBA" id="ARBA00001541"/>
    </source>
</evidence>
<dbReference type="PROSITE" id="PS50112">
    <property type="entry name" value="PAS"/>
    <property type="match status" value="2"/>
</dbReference>
<feature type="domain" description="PAS" evidence="8">
    <location>
        <begin position="865"/>
        <end position="928"/>
    </location>
</feature>
<dbReference type="CDD" id="cd00130">
    <property type="entry name" value="PAS"/>
    <property type="match status" value="1"/>
</dbReference>
<feature type="active site" evidence="6">
    <location>
        <position position="158"/>
    </location>
</feature>
<dbReference type="Pfam" id="PF13426">
    <property type="entry name" value="PAS_9"/>
    <property type="match status" value="1"/>
</dbReference>
<name>A0A366AYU8_9FLAO</name>
<evidence type="ECO:0000256" key="3">
    <source>
        <dbReference type="ARBA" id="ARBA00022603"/>
    </source>
</evidence>
<dbReference type="Gene3D" id="3.40.50.180">
    <property type="entry name" value="Methylesterase CheB, C-terminal domain"/>
    <property type="match status" value="1"/>
</dbReference>
<evidence type="ECO:0000256" key="2">
    <source>
        <dbReference type="ARBA" id="ARBA00012534"/>
    </source>
</evidence>
<dbReference type="InterPro" id="IPR050903">
    <property type="entry name" value="Bact_Chemotaxis_MeTrfase"/>
</dbReference>
<keyword evidence="4" id="KW-0808">Transferase</keyword>
<dbReference type="Pfam" id="PF03705">
    <property type="entry name" value="CheR_N"/>
    <property type="match status" value="1"/>
</dbReference>
<feature type="domain" description="CheB-type methylesterase" evidence="10">
    <location>
        <begin position="33"/>
        <end position="216"/>
    </location>
</feature>
<dbReference type="InterPro" id="IPR000700">
    <property type="entry name" value="PAS-assoc_C"/>
</dbReference>
<dbReference type="SUPFAM" id="SSF55785">
    <property type="entry name" value="PYP-like sensor domain (PAS domain)"/>
    <property type="match status" value="3"/>
</dbReference>
<dbReference type="SUPFAM" id="SSF52738">
    <property type="entry name" value="Methylesterase CheB, C-terminal domain"/>
    <property type="match status" value="1"/>
</dbReference>
<dbReference type="GO" id="GO:0000156">
    <property type="term" value="F:phosphorelay response regulator activity"/>
    <property type="evidence" value="ECO:0007669"/>
    <property type="project" value="InterPro"/>
</dbReference>
<dbReference type="PANTHER" id="PTHR24422">
    <property type="entry name" value="CHEMOTAXIS PROTEIN METHYLTRANSFERASE"/>
    <property type="match status" value="1"/>
</dbReference>
<dbReference type="Pfam" id="PF01339">
    <property type="entry name" value="CheB_methylest"/>
    <property type="match status" value="1"/>
</dbReference>
<dbReference type="Gene3D" id="3.40.50.150">
    <property type="entry name" value="Vaccinia Virus protein VP39"/>
    <property type="match status" value="1"/>
</dbReference>
<dbReference type="NCBIfam" id="TIGR00229">
    <property type="entry name" value="sensory_box"/>
    <property type="match status" value="2"/>
</dbReference>
<reference evidence="12 13" key="1">
    <citation type="submission" date="2018-07" db="EMBL/GenBank/DDBJ databases">
        <title>Complete genome sequence of Flavobacterium psychrolimnae LMG 22018.</title>
        <authorList>
            <person name="Kim D.-U."/>
        </authorList>
    </citation>
    <scope>NUCLEOTIDE SEQUENCE [LARGE SCALE GENOMIC DNA]</scope>
    <source>
        <strain evidence="12 13">LMG 22018</strain>
    </source>
</reference>
<dbReference type="Pfam" id="PF13596">
    <property type="entry name" value="PAS_10"/>
    <property type="match status" value="1"/>
</dbReference>
<feature type="domain" description="CheR-type methyltransferase" evidence="11">
    <location>
        <begin position="221"/>
        <end position="498"/>
    </location>
</feature>
<evidence type="ECO:0000259" key="10">
    <source>
        <dbReference type="PROSITE" id="PS50122"/>
    </source>
</evidence>
<dbReference type="AlphaFoldDB" id="A0A366AYU8"/>
<feature type="active site" evidence="6">
    <location>
        <position position="39"/>
    </location>
</feature>
<keyword evidence="13" id="KW-1185">Reference proteome</keyword>
<dbReference type="GO" id="GO:0032259">
    <property type="term" value="P:methylation"/>
    <property type="evidence" value="ECO:0007669"/>
    <property type="project" value="UniProtKB-KW"/>
</dbReference>
<evidence type="ECO:0000256" key="7">
    <source>
        <dbReference type="SAM" id="MobiDB-lite"/>
    </source>
</evidence>
<proteinExistence type="predicted"/>
<evidence type="ECO:0000259" key="8">
    <source>
        <dbReference type="PROSITE" id="PS50112"/>
    </source>
</evidence>
<keyword evidence="6" id="KW-0145">Chemotaxis</keyword>
<dbReference type="PRINTS" id="PR00996">
    <property type="entry name" value="CHERMTFRASE"/>
</dbReference>
<feature type="compositionally biased region" description="Polar residues" evidence="7">
    <location>
        <begin position="698"/>
        <end position="712"/>
    </location>
</feature>
<dbReference type="SMART" id="SM00091">
    <property type="entry name" value="PAS"/>
    <property type="match status" value="2"/>
</dbReference>
<dbReference type="GO" id="GO:0008984">
    <property type="term" value="F:protein-glutamate methylesterase activity"/>
    <property type="evidence" value="ECO:0007669"/>
    <property type="project" value="InterPro"/>
</dbReference>
<evidence type="ECO:0000313" key="12">
    <source>
        <dbReference type="EMBL" id="RBN50049.1"/>
    </source>
</evidence>
<keyword evidence="6" id="KW-0378">Hydrolase</keyword>
<evidence type="ECO:0000256" key="6">
    <source>
        <dbReference type="PROSITE-ProRule" id="PRU00050"/>
    </source>
</evidence>
<organism evidence="12 13">
    <name type="scientific">Flavobacterium psychrolimnae</name>
    <dbReference type="NCBI Taxonomy" id="249351"/>
    <lineage>
        <taxon>Bacteria</taxon>
        <taxon>Pseudomonadati</taxon>
        <taxon>Bacteroidota</taxon>
        <taxon>Flavobacteriia</taxon>
        <taxon>Flavobacteriales</taxon>
        <taxon>Flavobacteriaceae</taxon>
        <taxon>Flavobacterium</taxon>
    </lineage>
</organism>
<dbReference type="InterPro" id="IPR000014">
    <property type="entry name" value="PAS"/>
</dbReference>
<dbReference type="Gene3D" id="1.10.155.10">
    <property type="entry name" value="Chemotaxis receptor methyltransferase CheR, N-terminal domain"/>
    <property type="match status" value="1"/>
</dbReference>
<dbReference type="SUPFAM" id="SSF53335">
    <property type="entry name" value="S-adenosyl-L-methionine-dependent methyltransferases"/>
    <property type="match status" value="1"/>
</dbReference>
<dbReference type="SUPFAM" id="SSF47757">
    <property type="entry name" value="Chemotaxis receptor methyltransferase CheR, N-terminal domain"/>
    <property type="match status" value="1"/>
</dbReference>
<dbReference type="RefSeq" id="WP_113635497.1">
    <property type="nucleotide sequence ID" value="NZ_QNUX01000008.1"/>
</dbReference>
<dbReference type="Proteomes" id="UP000253676">
    <property type="component" value="Unassembled WGS sequence"/>
</dbReference>
<protein>
    <recommendedName>
        <fullName evidence="2">protein-glutamate O-methyltransferase</fullName>
        <ecNumber evidence="2">2.1.1.80</ecNumber>
    </recommendedName>
</protein>
<gene>
    <name evidence="12" type="ORF">DR980_09595</name>
</gene>
<dbReference type="GO" id="GO:0006935">
    <property type="term" value="P:chemotaxis"/>
    <property type="evidence" value="ECO:0007669"/>
    <property type="project" value="UniProtKB-UniRule"/>
</dbReference>
<dbReference type="PROSITE" id="PS50122">
    <property type="entry name" value="CHEB"/>
    <property type="match status" value="1"/>
</dbReference>
<feature type="region of interest" description="Disordered" evidence="7">
    <location>
        <begin position="671"/>
        <end position="712"/>
    </location>
</feature>
<evidence type="ECO:0000256" key="5">
    <source>
        <dbReference type="ARBA" id="ARBA00022691"/>
    </source>
</evidence>
<keyword evidence="3" id="KW-0489">Methyltransferase</keyword>
<feature type="domain" description="PAC" evidence="9">
    <location>
        <begin position="815"/>
        <end position="865"/>
    </location>
</feature>
<dbReference type="InterPro" id="IPR036804">
    <property type="entry name" value="CheR_N_sf"/>
</dbReference>
<keyword evidence="5" id="KW-0949">S-adenosyl-L-methionine</keyword>
<feature type="compositionally biased region" description="Basic and acidic residues" evidence="7">
    <location>
        <begin position="671"/>
        <end position="697"/>
    </location>
</feature>
<dbReference type="Pfam" id="PF01739">
    <property type="entry name" value="CheR"/>
    <property type="match status" value="1"/>
</dbReference>
<evidence type="ECO:0000313" key="13">
    <source>
        <dbReference type="Proteomes" id="UP000253676"/>
    </source>
</evidence>
<dbReference type="InterPro" id="IPR035965">
    <property type="entry name" value="PAS-like_dom_sf"/>
</dbReference>
<comment type="catalytic activity">
    <reaction evidence="1">
        <text>L-glutamyl-[protein] + S-adenosyl-L-methionine = [protein]-L-glutamate 5-O-methyl ester + S-adenosyl-L-homocysteine</text>
        <dbReference type="Rhea" id="RHEA:24452"/>
        <dbReference type="Rhea" id="RHEA-COMP:10208"/>
        <dbReference type="Rhea" id="RHEA-COMP:10311"/>
        <dbReference type="ChEBI" id="CHEBI:29973"/>
        <dbReference type="ChEBI" id="CHEBI:57856"/>
        <dbReference type="ChEBI" id="CHEBI:59789"/>
        <dbReference type="ChEBI" id="CHEBI:82795"/>
        <dbReference type="EC" id="2.1.1.80"/>
    </reaction>
</comment>
<dbReference type="GO" id="GO:0005737">
    <property type="term" value="C:cytoplasm"/>
    <property type="evidence" value="ECO:0007669"/>
    <property type="project" value="InterPro"/>
</dbReference>
<dbReference type="InterPro" id="IPR029063">
    <property type="entry name" value="SAM-dependent_MTases_sf"/>
</dbReference>
<dbReference type="Gene3D" id="3.30.450.20">
    <property type="entry name" value="PAS domain"/>
    <property type="match status" value="3"/>
</dbReference>
<dbReference type="SMART" id="SM00138">
    <property type="entry name" value="MeTrc"/>
    <property type="match status" value="1"/>
</dbReference>
<dbReference type="GO" id="GO:0008983">
    <property type="term" value="F:protein-glutamate O-methyltransferase activity"/>
    <property type="evidence" value="ECO:0007669"/>
    <property type="project" value="UniProtKB-EC"/>
</dbReference>
<accession>A0A366AYU8</accession>
<dbReference type="InterPro" id="IPR000780">
    <property type="entry name" value="CheR_MeTrfase"/>
</dbReference>
<comment type="caution">
    <text evidence="12">The sequence shown here is derived from an EMBL/GenBank/DDBJ whole genome shotgun (WGS) entry which is preliminary data.</text>
</comment>
<evidence type="ECO:0000259" key="11">
    <source>
        <dbReference type="PROSITE" id="PS50123"/>
    </source>
</evidence>
<dbReference type="InterPro" id="IPR022642">
    <property type="entry name" value="CheR_C"/>
</dbReference>
<dbReference type="Pfam" id="PF13188">
    <property type="entry name" value="PAS_8"/>
    <property type="match status" value="1"/>
</dbReference>
<dbReference type="InterPro" id="IPR035909">
    <property type="entry name" value="CheB_C"/>
</dbReference>
<feature type="active site" evidence="6">
    <location>
        <position position="66"/>
    </location>
</feature>
<dbReference type="PANTHER" id="PTHR24422:SF27">
    <property type="entry name" value="PROTEIN-GLUTAMATE O-METHYLTRANSFERASE"/>
    <property type="match status" value="1"/>
</dbReference>
<evidence type="ECO:0000256" key="4">
    <source>
        <dbReference type="ARBA" id="ARBA00022679"/>
    </source>
</evidence>
<dbReference type="InterPro" id="IPR000673">
    <property type="entry name" value="Sig_transdc_resp-reg_Me-estase"/>
</dbReference>
<feature type="domain" description="PAS" evidence="8">
    <location>
        <begin position="990"/>
        <end position="1036"/>
    </location>
</feature>
<dbReference type="EMBL" id="QNUX01000008">
    <property type="protein sequence ID" value="RBN50049.1"/>
    <property type="molecule type" value="Genomic_DNA"/>
</dbReference>
<dbReference type="PROSITE" id="PS50123">
    <property type="entry name" value="CHER"/>
    <property type="match status" value="1"/>
</dbReference>
<dbReference type="InterPro" id="IPR022641">
    <property type="entry name" value="CheR_N"/>
</dbReference>
<dbReference type="EC" id="2.1.1.80" evidence="2"/>
<dbReference type="PROSITE" id="PS50113">
    <property type="entry name" value="PAC"/>
    <property type="match status" value="1"/>
</dbReference>
<evidence type="ECO:0000259" key="9">
    <source>
        <dbReference type="PROSITE" id="PS50113"/>
    </source>
</evidence>
<dbReference type="CDD" id="cd16434">
    <property type="entry name" value="CheB-CheR_fusion"/>
    <property type="match status" value="1"/>
</dbReference>
<sequence>MIKNSQANLGEGKVLDSKPNLRVSDADSADFPIVGIGASAGGLEALELFFKNMPDNSGMGFIVIQHLDPTRTGIMPELLQRMTTMKVYQATDALQVKPNCVYVIPPNKSLSILNGKIHLFVPTESRGLRLPVDIFFKSLAQDRQEKSIGVILSGMGSDGSLGLKSIKEKNGIVVVQEPASAKFDSMPRNAIDSVIADIVAPVEELPAKLMALLRYFPEIKSESDFLIKTKSSLDKIIILLRDQTGHDFSMYKKSTLMRRIERRKGIHHIDKMQTYVRFLQENPSEIELLFKELLIGVTSFFRDPAVWDKLKEEIIPNMLKDVPDGKTLRAWVPACSTGEEAYSLAIVFEEAVSKIKPPKSIKLQIFATDLDLLSIEKARKGFFYSSITKDISPERITKFFTLENDGYRVNTFIREMIVFAPHNVTKDPPFTKLDLLTCRNMLIYMEPELQNKLIMLFNYSLNQGGIMMLGTAETISSSIKGFEVVDSKLKFYKRISKSVSPEFSNFPSSYSQTKRVTIDTMKETKVVENIQTLTDQILLQRFAPASVLVNSKGDIVYITGRTGKYLEPVAGKANWNVHAMAREGLRNELPGAFRKALQSFEPVYIDNIKIAENGGFHFINLTVQQIESPDAVKGMIMVVFTDIPTSTESVSGTSKSRKQSATLKQQELEAELKRSNEDLNSVREEMQTSQEELKSTNEELQSTNEELQSTNEELTTSKEELQSLNEELQTVNTELQSKLVDFEQANNDMKNLLNSTEIATLFLDKELNIRRFTDPVTKIFKLRATDTGRPFTDLVCDLKYPEMVSNALEVIKTLAPIQKEVETIDGRYYYVRIMPYRTLDDRIDGIVITFTDITAAKLAEESLKMENQYRRLFESAKDGILILNYETGKIIDVNPFLVGMLGYSHEQLIEKSIWEIGSLKDIVTNKDKFSELQKKEFIRYENLPLETAKGRKINVEFVSNVYLVNNKKVIQCIIRDISDRVFVQEALVNAETRYKHLFESVKDGIIFVDGETGKINAINPFFTALIGETKENFIGKEVWSVKFLKNIIPNKSTFTELSQKKSFHSIFKEIETSNNKRINIEFISAVYFIGDQKNIQFFIHEIAV</sequence>